<dbReference type="Proteomes" id="UP000594603">
    <property type="component" value="Chromosome"/>
</dbReference>
<reference evidence="1" key="1">
    <citation type="submission" date="2020-04" db="EMBL/GenBank/DDBJ databases">
        <title>A novel bacterium ('Candidatus Sarcina troglodytae' sp. nov.) linked to a protracted, uniformly lethal epizootic among sanctuary western chimpanzees (Pan troglodytes verus) in Sierra Leone.</title>
        <authorList>
            <person name="Owens L.A."/>
            <person name="Colitti B."/>
            <person name="Hirji I."/>
            <person name="Pizaro A."/>
            <person name="Jaffe J.E."/>
            <person name="Moittie S."/>
            <person name="Bishop-Lilly K.A."/>
            <person name="Estrella L.A."/>
            <person name="Voegtly L.J."/>
            <person name="Kuhn J.H."/>
            <person name="Suen G."/>
            <person name="Deblois C.L."/>
            <person name="Dunn C."/>
            <person name="Juan-Salles C."/>
            <person name="Goldberg T.L."/>
        </authorList>
    </citation>
    <scope>NUCLEOTIDE SEQUENCE</scope>
    <source>
        <strain evidence="1">JB2</strain>
    </source>
</reference>
<proteinExistence type="predicted"/>
<evidence type="ECO:0000313" key="2">
    <source>
        <dbReference type="Proteomes" id="UP000594603"/>
    </source>
</evidence>
<evidence type="ECO:0000313" key="1">
    <source>
        <dbReference type="EMBL" id="QPJ86463.1"/>
    </source>
</evidence>
<protein>
    <submittedName>
        <fullName evidence="1">Threonine-phosphate decarboxylase</fullName>
        <ecNumber evidence="1">4.1.1.81</ecNumber>
    </submittedName>
</protein>
<accession>A0ACD1BGW3</accession>
<gene>
    <name evidence="1" type="ORF">HH195_00180</name>
</gene>
<keyword evidence="1" id="KW-0456">Lyase</keyword>
<name>A0ACD1BGW3_9CLOT</name>
<dbReference type="EMBL" id="CP051754">
    <property type="protein sequence ID" value="QPJ86463.1"/>
    <property type="molecule type" value="Genomic_DNA"/>
</dbReference>
<sequence length="355" mass="40912">MLSKHGGNIEEVARRLNISSKEFLDFSANINPLGLSEKVKKSIEKNILKIERYPDITYHDLKKAIEDFEGVSYENILLGNGAAEIIFNIVRGVKPKKALVLAPTFSEYEESLKSIGCSIEHFYLREEDSFSITNDILEKINEDLDVVFICNPNNPTGVLTKSKDIKEILLKAWETNTVIVVDESFLDFRQDKNIYECKKLLDSFKNLIIVKSATKFFAFPGIRIGYGFISNNELKKKIDGVGISWSVNTLAKEALIAGFLDKEYIKVSLEFAKNEKNYLYENLKNIKGLKVFKPSVNFIMIKTQKKDLYEKLLEHKIIIRRCNNYYGLSDEFYRVAVRTREENKKLIEALRLIMM</sequence>
<dbReference type="EC" id="4.1.1.81" evidence="1"/>
<keyword evidence="2" id="KW-1185">Reference proteome</keyword>
<organism evidence="1 2">
    <name type="scientific">Candidatus Sarcina troglodytae</name>
    <dbReference type="NCBI Taxonomy" id="2726954"/>
    <lineage>
        <taxon>Bacteria</taxon>
        <taxon>Bacillati</taxon>
        <taxon>Bacillota</taxon>
        <taxon>Clostridia</taxon>
        <taxon>Eubacteriales</taxon>
        <taxon>Clostridiaceae</taxon>
        <taxon>Sarcina</taxon>
    </lineage>
</organism>